<evidence type="ECO:0000256" key="9">
    <source>
        <dbReference type="SAM" id="Phobius"/>
    </source>
</evidence>
<feature type="coiled-coil region" evidence="8">
    <location>
        <begin position="233"/>
        <end position="289"/>
    </location>
</feature>
<keyword evidence="8" id="KW-0175">Coiled coil</keyword>
<dbReference type="Proteomes" id="UP000001695">
    <property type="component" value="Plasmid pBIND02"/>
</dbReference>
<evidence type="ECO:0000256" key="7">
    <source>
        <dbReference type="ARBA" id="ARBA00023136"/>
    </source>
</evidence>
<dbReference type="HOGENOM" id="CLU_009912_2_0_5"/>
<dbReference type="SUPFAM" id="SSF52540">
    <property type="entry name" value="P-loop containing nucleoside triphosphate hydrolases"/>
    <property type="match status" value="1"/>
</dbReference>
<dbReference type="Gene3D" id="3.40.50.300">
    <property type="entry name" value="P-loop containing nucleotide triphosphate hydrolases"/>
    <property type="match status" value="1"/>
</dbReference>
<keyword evidence="13" id="KW-1185">Reference proteome</keyword>
<dbReference type="InterPro" id="IPR050445">
    <property type="entry name" value="Bact_polysacc_biosynth/exp"/>
</dbReference>
<dbReference type="CDD" id="cd05387">
    <property type="entry name" value="BY-kinase"/>
    <property type="match status" value="1"/>
</dbReference>
<evidence type="ECO:0000256" key="2">
    <source>
        <dbReference type="ARBA" id="ARBA00022475"/>
    </source>
</evidence>
<evidence type="ECO:0000256" key="4">
    <source>
        <dbReference type="ARBA" id="ARBA00022741"/>
    </source>
</evidence>
<comment type="subcellular location">
    <subcellularLocation>
        <location evidence="1">Cell membrane</location>
        <topology evidence="1">Multi-pass membrane protein</topology>
    </subcellularLocation>
</comment>
<evidence type="ECO:0000259" key="11">
    <source>
        <dbReference type="Pfam" id="PF02706"/>
    </source>
</evidence>
<keyword evidence="7 9" id="KW-0472">Membrane</keyword>
<reference evidence="12 13" key="1">
    <citation type="submission" date="2008-03" db="EMBL/GenBank/DDBJ databases">
        <title>Complete sequence of plasmid2 of Beijerinckia indica subsp. indica ATCC 9039.</title>
        <authorList>
            <consortium name="US DOE Joint Genome Institute"/>
            <person name="Copeland A."/>
            <person name="Lucas S."/>
            <person name="Lapidus A."/>
            <person name="Glavina del Rio T."/>
            <person name="Dalin E."/>
            <person name="Tice H."/>
            <person name="Bruce D."/>
            <person name="Goodwin L."/>
            <person name="Pitluck S."/>
            <person name="LaButti K."/>
            <person name="Schmutz J."/>
            <person name="Larimer F."/>
            <person name="Land M."/>
            <person name="Hauser L."/>
            <person name="Kyrpides N."/>
            <person name="Ivanova N."/>
            <person name="Dunfield P.F."/>
            <person name="Dedysh S.N."/>
            <person name="Liesack W."/>
            <person name="Saw J.H."/>
            <person name="Alam M."/>
            <person name="Chen Y."/>
            <person name="Murrell J.C."/>
            <person name="Richardson P."/>
        </authorList>
    </citation>
    <scope>NUCLEOTIDE SEQUENCE [LARGE SCALE GENOMIC DNA]</scope>
    <source>
        <strain evidence="13">ATCC 9039 / DSM 1715 / NCIMB 8712</strain>
        <plasmid evidence="12 13">pBIND02</plasmid>
    </source>
</reference>
<organism evidence="12 13">
    <name type="scientific">Beijerinckia indica subsp. indica (strain ATCC 9039 / DSM 1715 / NCIMB 8712)</name>
    <dbReference type="NCBI Taxonomy" id="395963"/>
    <lineage>
        <taxon>Bacteria</taxon>
        <taxon>Pseudomonadati</taxon>
        <taxon>Pseudomonadota</taxon>
        <taxon>Alphaproteobacteria</taxon>
        <taxon>Hyphomicrobiales</taxon>
        <taxon>Beijerinckiaceae</taxon>
        <taxon>Beijerinckia</taxon>
    </lineage>
</organism>
<keyword evidence="3 9" id="KW-0812">Transmembrane</keyword>
<keyword evidence="12" id="KW-0614">Plasmid</keyword>
<dbReference type="AlphaFoldDB" id="B2ILL1"/>
<evidence type="ECO:0000256" key="6">
    <source>
        <dbReference type="ARBA" id="ARBA00022989"/>
    </source>
</evidence>
<dbReference type="InterPro" id="IPR003856">
    <property type="entry name" value="LPS_length_determ_N"/>
</dbReference>
<evidence type="ECO:0000256" key="3">
    <source>
        <dbReference type="ARBA" id="ARBA00022692"/>
    </source>
</evidence>
<proteinExistence type="predicted"/>
<evidence type="ECO:0000256" key="8">
    <source>
        <dbReference type="SAM" id="Coils"/>
    </source>
</evidence>
<dbReference type="Pfam" id="PF01656">
    <property type="entry name" value="CbiA"/>
    <property type="match status" value="1"/>
</dbReference>
<protein>
    <submittedName>
        <fullName evidence="12">Capsular exopolysaccharide family</fullName>
    </submittedName>
</protein>
<dbReference type="eggNOG" id="COG3206">
    <property type="taxonomic scope" value="Bacteria"/>
</dbReference>
<dbReference type="InterPro" id="IPR005702">
    <property type="entry name" value="Wzc-like_C"/>
</dbReference>
<dbReference type="Pfam" id="PF02706">
    <property type="entry name" value="Wzz"/>
    <property type="match status" value="1"/>
</dbReference>
<feature type="transmembrane region" description="Helical" evidence="9">
    <location>
        <begin position="40"/>
        <end position="58"/>
    </location>
</feature>
<name>B2ILL1_BEII9</name>
<keyword evidence="5" id="KW-0067">ATP-binding</keyword>
<dbReference type="GO" id="GO:0005886">
    <property type="term" value="C:plasma membrane"/>
    <property type="evidence" value="ECO:0007669"/>
    <property type="project" value="UniProtKB-SubCell"/>
</dbReference>
<dbReference type="GO" id="GO:0005524">
    <property type="term" value="F:ATP binding"/>
    <property type="evidence" value="ECO:0007669"/>
    <property type="project" value="UniProtKB-KW"/>
</dbReference>
<dbReference type="NCBIfam" id="TIGR01007">
    <property type="entry name" value="eps_fam"/>
    <property type="match status" value="1"/>
</dbReference>
<evidence type="ECO:0000313" key="12">
    <source>
        <dbReference type="EMBL" id="ACB97411.1"/>
    </source>
</evidence>
<dbReference type="RefSeq" id="WP_012382800.1">
    <property type="nucleotide sequence ID" value="NC_010578.1"/>
</dbReference>
<keyword evidence="4" id="KW-0547">Nucleotide-binding</keyword>
<keyword evidence="6 9" id="KW-1133">Transmembrane helix</keyword>
<evidence type="ECO:0000256" key="5">
    <source>
        <dbReference type="ARBA" id="ARBA00022840"/>
    </source>
</evidence>
<dbReference type="EMBL" id="CP001018">
    <property type="protein sequence ID" value="ACB97411.1"/>
    <property type="molecule type" value="Genomic_DNA"/>
</dbReference>
<feature type="domain" description="CobQ/CobB/MinD/ParA nucleotide binding" evidence="10">
    <location>
        <begin position="564"/>
        <end position="737"/>
    </location>
</feature>
<dbReference type="PANTHER" id="PTHR32309">
    <property type="entry name" value="TYROSINE-PROTEIN KINASE"/>
    <property type="match status" value="1"/>
</dbReference>
<evidence type="ECO:0000256" key="1">
    <source>
        <dbReference type="ARBA" id="ARBA00004651"/>
    </source>
</evidence>
<accession>B2ILL1</accession>
<feature type="domain" description="Polysaccharide chain length determinant N-terminal" evidence="11">
    <location>
        <begin position="28"/>
        <end position="117"/>
    </location>
</feature>
<dbReference type="PANTHER" id="PTHR32309:SF13">
    <property type="entry name" value="FERRIC ENTEROBACTIN TRANSPORT PROTEIN FEPE"/>
    <property type="match status" value="1"/>
</dbReference>
<dbReference type="InterPro" id="IPR002586">
    <property type="entry name" value="CobQ/CobB/MinD/ParA_Nub-bd_dom"/>
</dbReference>
<dbReference type="GO" id="GO:0004713">
    <property type="term" value="F:protein tyrosine kinase activity"/>
    <property type="evidence" value="ECO:0007669"/>
    <property type="project" value="TreeGrafter"/>
</dbReference>
<evidence type="ECO:0000313" key="13">
    <source>
        <dbReference type="Proteomes" id="UP000001695"/>
    </source>
</evidence>
<evidence type="ECO:0000259" key="10">
    <source>
        <dbReference type="Pfam" id="PF01656"/>
    </source>
</evidence>
<keyword evidence="2" id="KW-1003">Cell membrane</keyword>
<sequence>MLKSVETYRLREQTDISGESARENWNFAHIKAIIERQWKWICGWVVAGLVVAALYQLVAPPIYTATTDILTDAPRVSAVSDAYDVTRSASGADTGYTDSQVQILKSERVVLAVIDALNLEKEPSFLPTWIPVITPVVGFVKSTARGIGHLFGMKSDPKDAEYELRRQIVQTLINNVSVQRLGRTFVIEVKFTWRDPVLAAKIANTFAEQYLKDQLKAKYAAAETAGTWLQAHIAELRVKANAADLEVQKFRADHNLQTINGMLVNEDQLSKASAQLADARQKVADAESKKTRIDAILASGDVRSAVTESLSSKVIDALRLKLADASQREQYISQKWGANHASAQNARAEIKNYEALLFEELRHIGETYKSDYEIAKDHLDAINKNVNELMLQASANNEVMVHLRELTSEADTLKELYRVNLERYQQTMQQESFPGSTARIIGDAAKPIAVARSPFLVLGLGLIGGLFLGCGTALARDALDRRFWTEAQVTSELGLDVLGVLPILPAEKVAAPAQPGRAGELGALPTRMKFTLDQSFSMASETMRAVKVAVDISLTGKRPKIIGVISSVSGEGKTIVSKNLATLIASHGIKTILIDGDLHRSRLTLALSPTAQVGLTQLLRGVSSLKEVMLVENDSGLVFLPGPAGQQLAHPSHLLASEAMGTVLEYLGREGYEYIIVDLPPLDPVVDVRAAAEMFDAFVMVVEWGKTTKVQAKAALTKNYTVMRKCIGVVLNKVDLKMMRSFSGMQYTESYYGGDLEEESASRRRRGSIYPGGLRRWVR</sequence>
<dbReference type="InterPro" id="IPR027417">
    <property type="entry name" value="P-loop_NTPase"/>
</dbReference>
<dbReference type="KEGG" id="bid:Bind_3882"/>
<geneLocation type="plasmid" evidence="12 13">
    <name>pBIND02</name>
</geneLocation>
<gene>
    <name evidence="12" type="ordered locus">Bind_3882</name>
</gene>
<dbReference type="eggNOG" id="COG0489">
    <property type="taxonomic scope" value="Bacteria"/>
</dbReference>
<dbReference type="OrthoDB" id="230260at2"/>